<protein>
    <recommendedName>
        <fullName evidence="4">Invasion protein IalB, involved in pathogenesis</fullName>
    </recommendedName>
</protein>
<organism evidence="2 3">
    <name type="scientific">Pelagibacterium luteolum</name>
    <dbReference type="NCBI Taxonomy" id="440168"/>
    <lineage>
        <taxon>Bacteria</taxon>
        <taxon>Pseudomonadati</taxon>
        <taxon>Pseudomonadota</taxon>
        <taxon>Alphaproteobacteria</taxon>
        <taxon>Hyphomicrobiales</taxon>
        <taxon>Devosiaceae</taxon>
        <taxon>Pelagibacterium</taxon>
    </lineage>
</organism>
<dbReference type="STRING" id="440168.SAMN04487974_101466"/>
<gene>
    <name evidence="2" type="ORF">SAMN04487974_101466</name>
</gene>
<dbReference type="OrthoDB" id="9806572at2"/>
<proteinExistence type="predicted"/>
<evidence type="ECO:0008006" key="4">
    <source>
        <dbReference type="Google" id="ProtNLM"/>
    </source>
</evidence>
<keyword evidence="3" id="KW-1185">Reference proteome</keyword>
<dbReference type="Proteomes" id="UP000199495">
    <property type="component" value="Unassembled WGS sequence"/>
</dbReference>
<accession>A0A1G7SEE7</accession>
<dbReference type="InterPro" id="IPR038696">
    <property type="entry name" value="IalB_sf"/>
</dbReference>
<dbReference type="Pfam" id="PF06776">
    <property type="entry name" value="IalB"/>
    <property type="match status" value="1"/>
</dbReference>
<dbReference type="RefSeq" id="WP_143009295.1">
    <property type="nucleotide sequence ID" value="NZ_FNCS01000001.1"/>
</dbReference>
<dbReference type="EMBL" id="FNCS01000001">
    <property type="protein sequence ID" value="SDG21437.1"/>
    <property type="molecule type" value="Genomic_DNA"/>
</dbReference>
<sequence length="170" mass="17727">MTGLHRRLSIVLAATVLAATTLPAMAQSVRVLSEHNAWTAYATTESAGQICFVLSRPTATEPEAGTSEGYFYITHRPDQGVRSEINIVTGYGLDSEATASLIVGSQSFELYTQDDAAWLADTGETTSAIQAIRGGSTMVVEGTQADGSTVRQTFSLSGATAATNAIDGAC</sequence>
<dbReference type="AlphaFoldDB" id="A0A1G7SEE7"/>
<keyword evidence="1" id="KW-0732">Signal</keyword>
<reference evidence="2 3" key="1">
    <citation type="submission" date="2016-10" db="EMBL/GenBank/DDBJ databases">
        <authorList>
            <person name="de Groot N.N."/>
        </authorList>
    </citation>
    <scope>NUCLEOTIDE SEQUENCE [LARGE SCALE GENOMIC DNA]</scope>
    <source>
        <strain evidence="2 3">CGMCC 1.10267</strain>
    </source>
</reference>
<dbReference type="InterPro" id="IPR010642">
    <property type="entry name" value="Invasion_prot_B"/>
</dbReference>
<dbReference type="Gene3D" id="2.60.40.1880">
    <property type="entry name" value="Invasion associated locus B (IalB) protein"/>
    <property type="match status" value="1"/>
</dbReference>
<evidence type="ECO:0000313" key="2">
    <source>
        <dbReference type="EMBL" id="SDG21437.1"/>
    </source>
</evidence>
<name>A0A1G7SEE7_9HYPH</name>
<feature type="signal peptide" evidence="1">
    <location>
        <begin position="1"/>
        <end position="26"/>
    </location>
</feature>
<evidence type="ECO:0000313" key="3">
    <source>
        <dbReference type="Proteomes" id="UP000199495"/>
    </source>
</evidence>
<evidence type="ECO:0000256" key="1">
    <source>
        <dbReference type="SAM" id="SignalP"/>
    </source>
</evidence>
<feature type="chain" id="PRO_5011678198" description="Invasion protein IalB, involved in pathogenesis" evidence="1">
    <location>
        <begin position="27"/>
        <end position="170"/>
    </location>
</feature>